<comment type="caution">
    <text evidence="1">The sequence shown here is derived from an EMBL/GenBank/DDBJ whole genome shotgun (WGS) entry which is preliminary data.</text>
</comment>
<evidence type="ECO:0000313" key="1">
    <source>
        <dbReference type="EMBL" id="KAH8101742.1"/>
    </source>
</evidence>
<proteinExistence type="predicted"/>
<dbReference type="PANTHER" id="PTHR31252">
    <property type="entry name" value="DUF4419 DOMAIN-CONTAINING PROTEIN"/>
    <property type="match status" value="1"/>
</dbReference>
<gene>
    <name evidence="1" type="ORF">BXZ70DRAFT_891081</name>
</gene>
<dbReference type="InterPro" id="IPR025533">
    <property type="entry name" value="DUF4419"/>
</dbReference>
<dbReference type="Pfam" id="PF14388">
    <property type="entry name" value="DUF4419"/>
    <property type="match status" value="2"/>
</dbReference>
<protein>
    <submittedName>
        <fullName evidence="1">Uncharacterized protein</fullName>
    </submittedName>
</protein>
<dbReference type="Proteomes" id="UP000813824">
    <property type="component" value="Unassembled WGS sequence"/>
</dbReference>
<accession>A0A8K0URH5</accession>
<dbReference type="PANTHER" id="PTHR31252:SF11">
    <property type="entry name" value="DUF4419 DOMAIN-CONTAINING PROTEIN"/>
    <property type="match status" value="1"/>
</dbReference>
<name>A0A8K0URH5_9AGAR</name>
<dbReference type="EMBL" id="JAEVFJ010000011">
    <property type="protein sequence ID" value="KAH8101742.1"/>
    <property type="molecule type" value="Genomic_DNA"/>
</dbReference>
<reference evidence="1" key="1">
    <citation type="journal article" date="2021" name="New Phytol.">
        <title>Evolutionary innovations through gain and loss of genes in the ectomycorrhizal Boletales.</title>
        <authorList>
            <person name="Wu G."/>
            <person name="Miyauchi S."/>
            <person name="Morin E."/>
            <person name="Kuo A."/>
            <person name="Drula E."/>
            <person name="Varga T."/>
            <person name="Kohler A."/>
            <person name="Feng B."/>
            <person name="Cao Y."/>
            <person name="Lipzen A."/>
            <person name="Daum C."/>
            <person name="Hundley H."/>
            <person name="Pangilinan J."/>
            <person name="Johnson J."/>
            <person name="Barry K."/>
            <person name="LaButti K."/>
            <person name="Ng V."/>
            <person name="Ahrendt S."/>
            <person name="Min B."/>
            <person name="Choi I.G."/>
            <person name="Park H."/>
            <person name="Plett J.M."/>
            <person name="Magnuson J."/>
            <person name="Spatafora J.W."/>
            <person name="Nagy L.G."/>
            <person name="Henrissat B."/>
            <person name="Grigoriev I.V."/>
            <person name="Yang Z.L."/>
            <person name="Xu J."/>
            <person name="Martin F.M."/>
        </authorList>
    </citation>
    <scope>NUCLEOTIDE SEQUENCE</scope>
    <source>
        <strain evidence="1">KKN 215</strain>
    </source>
</reference>
<dbReference type="OrthoDB" id="9978173at2759"/>
<organism evidence="1 2">
    <name type="scientific">Cristinia sonorae</name>
    <dbReference type="NCBI Taxonomy" id="1940300"/>
    <lineage>
        <taxon>Eukaryota</taxon>
        <taxon>Fungi</taxon>
        <taxon>Dikarya</taxon>
        <taxon>Basidiomycota</taxon>
        <taxon>Agaricomycotina</taxon>
        <taxon>Agaricomycetes</taxon>
        <taxon>Agaricomycetidae</taxon>
        <taxon>Agaricales</taxon>
        <taxon>Pleurotineae</taxon>
        <taxon>Stephanosporaceae</taxon>
        <taxon>Cristinia</taxon>
    </lineage>
</organism>
<evidence type="ECO:0000313" key="2">
    <source>
        <dbReference type="Proteomes" id="UP000813824"/>
    </source>
</evidence>
<keyword evidence="2" id="KW-1185">Reference proteome</keyword>
<sequence length="792" mass="88669">ITFTVASHEANPVHIGSRLPTSTPYDLLDRTWASGNKEFSCKELLQSSFPAEKEAMQRVKPQTNGFVHTVIDAYNDHHHLVLRPDDVWTAILSQFNFYVNAHAEELRSAFVQHEGKKKLVVKAIGTRYTVDFGYLATVMTQLIHANVVDKDLKDWILPNFSTTSANDTVVCAVLMMSTLKAYFSYGFELSCGIPSVTLEGTQADWDLLLSRLDKLATFGPEPSAFAQLLRPVLSRFSQAFTNASTGAPQDLDFWGRVAHFSNMGSGPTYLSGWITAFCVWNAEGQWRGPQLPLPVPDDSIRRESRQDSKPMKLVLDGVHYHYIDSAKVPAGYCEVDVELNDNGELFDCAMVSGHLATKVEGDKKDTVRPLPGWFMFSSPPTSGRDGRRQGITFTVAKHKADSVDLESYGLPIAKPRDILHRTWARGNRETSCKELLQTSFPSKREMIQRVKPQLNGFVHTVLDAYSNHHHLVLRPDDVWIAILSQFNFYINAHTEELRSSFVQHEGKKKLLVRAIGSRYTVNFGSLAGFMTDKIDENLVDKSLKDWILPKFSTTSNTDTVVCAVLMMSTLKAYFSYSIQLYCGIPSVTLEGTKSDWDLILSRLDKLVDYGSEPAAFAKLLHPILSRFSQAFTNGDNEVPQDIEFWTRVAHLTGGSGPIWLSGWITAFCVWDADGRWQGPELPLVLVDGGVAPPHPERPRSYATGRLVLDAVAYNRIDSKKVPSGYCEVDVELDDNGTLFDCMMVAGNLATKIGGELMDTVRPFPGWFIFVKEKWYPSEKAKADAERLRNLLL</sequence>
<feature type="non-terminal residue" evidence="1">
    <location>
        <position position="1"/>
    </location>
</feature>
<dbReference type="AlphaFoldDB" id="A0A8K0URH5"/>